<evidence type="ECO:0000256" key="4">
    <source>
        <dbReference type="ARBA" id="ARBA00022833"/>
    </source>
</evidence>
<evidence type="ECO:0000313" key="6">
    <source>
        <dbReference type="EMBL" id="CAD7230908.1"/>
    </source>
</evidence>
<keyword evidence="5" id="KW-0539">Nucleus</keyword>
<dbReference type="PANTHER" id="PTHR24393">
    <property type="entry name" value="ZINC FINGER PROTEIN"/>
    <property type="match status" value="1"/>
</dbReference>
<protein>
    <submittedName>
        <fullName evidence="6">Uncharacterized protein</fullName>
    </submittedName>
</protein>
<proteinExistence type="predicted"/>
<keyword evidence="2" id="KW-0677">Repeat</keyword>
<keyword evidence="1" id="KW-0479">Metal-binding</keyword>
<name>A0A7R8WI42_9CRUS</name>
<evidence type="ECO:0000256" key="2">
    <source>
        <dbReference type="ARBA" id="ARBA00022737"/>
    </source>
</evidence>
<evidence type="ECO:0000256" key="5">
    <source>
        <dbReference type="ARBA" id="ARBA00023242"/>
    </source>
</evidence>
<reference evidence="6" key="1">
    <citation type="submission" date="2020-11" db="EMBL/GenBank/DDBJ databases">
        <authorList>
            <person name="Tran Van P."/>
        </authorList>
    </citation>
    <scope>NUCLEOTIDE SEQUENCE</scope>
</reference>
<keyword evidence="3" id="KW-0863">Zinc-finger</keyword>
<dbReference type="PANTHER" id="PTHR24393:SF151">
    <property type="entry name" value="C2H2-TYPE DOMAIN-CONTAINING PROTEIN"/>
    <property type="match status" value="1"/>
</dbReference>
<dbReference type="GO" id="GO:0000978">
    <property type="term" value="F:RNA polymerase II cis-regulatory region sequence-specific DNA binding"/>
    <property type="evidence" value="ECO:0007669"/>
    <property type="project" value="TreeGrafter"/>
</dbReference>
<keyword evidence="4" id="KW-0862">Zinc</keyword>
<dbReference type="InterPro" id="IPR036236">
    <property type="entry name" value="Znf_C2H2_sf"/>
</dbReference>
<dbReference type="EMBL" id="OB663054">
    <property type="protein sequence ID" value="CAD7230908.1"/>
    <property type="molecule type" value="Genomic_DNA"/>
</dbReference>
<dbReference type="GO" id="GO:0001228">
    <property type="term" value="F:DNA-binding transcription activator activity, RNA polymerase II-specific"/>
    <property type="evidence" value="ECO:0007669"/>
    <property type="project" value="TreeGrafter"/>
</dbReference>
<dbReference type="AlphaFoldDB" id="A0A7R8WI42"/>
<dbReference type="PROSITE" id="PS50157">
    <property type="entry name" value="ZINC_FINGER_C2H2_2"/>
    <property type="match status" value="1"/>
</dbReference>
<dbReference type="SUPFAM" id="SSF57667">
    <property type="entry name" value="beta-beta-alpha zinc fingers"/>
    <property type="match status" value="1"/>
</dbReference>
<dbReference type="GO" id="GO:0008270">
    <property type="term" value="F:zinc ion binding"/>
    <property type="evidence" value="ECO:0007669"/>
    <property type="project" value="UniProtKB-KW"/>
</dbReference>
<dbReference type="FunFam" id="3.30.160.60:FF:000534">
    <property type="entry name" value="zinc finger protein 674"/>
    <property type="match status" value="1"/>
</dbReference>
<gene>
    <name evidence="6" type="ORF">CTOB1V02_LOCUS8764</name>
</gene>
<evidence type="ECO:0000256" key="1">
    <source>
        <dbReference type="ARBA" id="ARBA00022723"/>
    </source>
</evidence>
<dbReference type="InterPro" id="IPR013087">
    <property type="entry name" value="Znf_C2H2_type"/>
</dbReference>
<evidence type="ECO:0000256" key="3">
    <source>
        <dbReference type="ARBA" id="ARBA00022771"/>
    </source>
</evidence>
<feature type="non-terminal residue" evidence="6">
    <location>
        <position position="1"/>
    </location>
</feature>
<dbReference type="Gene3D" id="3.30.160.60">
    <property type="entry name" value="Classic Zinc Finger"/>
    <property type="match status" value="2"/>
</dbReference>
<feature type="non-terminal residue" evidence="6">
    <location>
        <position position="181"/>
    </location>
</feature>
<dbReference type="GO" id="GO:0005634">
    <property type="term" value="C:nucleus"/>
    <property type="evidence" value="ECO:0007669"/>
    <property type="project" value="TreeGrafter"/>
</dbReference>
<organism evidence="6">
    <name type="scientific">Cyprideis torosa</name>
    <dbReference type="NCBI Taxonomy" id="163714"/>
    <lineage>
        <taxon>Eukaryota</taxon>
        <taxon>Metazoa</taxon>
        <taxon>Ecdysozoa</taxon>
        <taxon>Arthropoda</taxon>
        <taxon>Crustacea</taxon>
        <taxon>Oligostraca</taxon>
        <taxon>Ostracoda</taxon>
        <taxon>Podocopa</taxon>
        <taxon>Podocopida</taxon>
        <taxon>Cytherocopina</taxon>
        <taxon>Cytheroidea</taxon>
        <taxon>Cytherideidae</taxon>
        <taxon>Cyprideis</taxon>
    </lineage>
</organism>
<sequence>IFSKFHSCETVGRSLLIALFVPALPSEEPQKNPHRGKTFRTFLLGPKISQGSNLKCHKKSIPVKCLSLVLFVARVSRSSPVGRATKKFVPWKNLSHLPFVTRDFPGFNLKSHEKIHTEISQGSNQKIHEKIHTCEMPFACSVFCGKSFSQLSRLKSHEKIRTLEKSFASSFCDQRFPRVPI</sequence>
<accession>A0A7R8WI42</accession>